<keyword evidence="3" id="KW-0862">Zinc</keyword>
<evidence type="ECO:0000256" key="1">
    <source>
        <dbReference type="ARBA" id="ARBA00022723"/>
    </source>
</evidence>
<dbReference type="InParanoid" id="A0A6J2WMX8"/>
<dbReference type="Pfam" id="PF14634">
    <property type="entry name" value="zf-RING_5"/>
    <property type="match status" value="1"/>
</dbReference>
<keyword evidence="1" id="KW-0479">Metal-binding</keyword>
<reference evidence="7" key="1">
    <citation type="submission" date="2025-08" db="UniProtKB">
        <authorList>
            <consortium name="RefSeq"/>
        </authorList>
    </citation>
    <scope>IDENTIFICATION</scope>
</reference>
<proteinExistence type="predicted"/>
<dbReference type="InterPro" id="IPR001841">
    <property type="entry name" value="Znf_RING"/>
</dbReference>
<accession>A0A6J2WMX8</accession>
<evidence type="ECO:0000256" key="4">
    <source>
        <dbReference type="PROSITE-ProRule" id="PRU00175"/>
    </source>
</evidence>
<dbReference type="SUPFAM" id="SSF57850">
    <property type="entry name" value="RING/U-box"/>
    <property type="match status" value="1"/>
</dbReference>
<dbReference type="Proteomes" id="UP000504632">
    <property type="component" value="Chromosome 14"/>
</dbReference>
<dbReference type="Gene3D" id="3.30.40.10">
    <property type="entry name" value="Zinc/RING finger domain, C3HC4 (zinc finger)"/>
    <property type="match status" value="1"/>
</dbReference>
<dbReference type="InterPro" id="IPR013083">
    <property type="entry name" value="Znf_RING/FYVE/PHD"/>
</dbReference>
<name>A0A6J2WMX8_CHACN</name>
<protein>
    <submittedName>
        <fullName evidence="7">RING finger protein 208</fullName>
    </submittedName>
</protein>
<dbReference type="PANTHER" id="PTHR22791">
    <property type="entry name" value="RING-TYPE DOMAIN-CONTAINING PROTEIN"/>
    <property type="match status" value="1"/>
</dbReference>
<dbReference type="RefSeq" id="XP_030646910.1">
    <property type="nucleotide sequence ID" value="XM_030791050.1"/>
</dbReference>
<dbReference type="PANTHER" id="PTHR22791:SF31">
    <property type="entry name" value="IM:7152348"/>
    <property type="match status" value="1"/>
</dbReference>
<keyword evidence="2 4" id="KW-0863">Zinc-finger</keyword>
<dbReference type="PROSITE" id="PS00518">
    <property type="entry name" value="ZF_RING_1"/>
    <property type="match status" value="1"/>
</dbReference>
<evidence type="ECO:0000313" key="7">
    <source>
        <dbReference type="RefSeq" id="XP_030646910.1"/>
    </source>
</evidence>
<evidence type="ECO:0000313" key="6">
    <source>
        <dbReference type="Proteomes" id="UP000504632"/>
    </source>
</evidence>
<dbReference type="PROSITE" id="PS50089">
    <property type="entry name" value="ZF_RING_2"/>
    <property type="match status" value="1"/>
</dbReference>
<dbReference type="InterPro" id="IPR017907">
    <property type="entry name" value="Znf_RING_CS"/>
</dbReference>
<dbReference type="InterPro" id="IPR051435">
    <property type="entry name" value="RING_finger_E3_ubiq-ligases"/>
</dbReference>
<organism evidence="6 7">
    <name type="scientific">Chanos chanos</name>
    <name type="common">Milkfish</name>
    <name type="synonym">Mugil chanos</name>
    <dbReference type="NCBI Taxonomy" id="29144"/>
    <lineage>
        <taxon>Eukaryota</taxon>
        <taxon>Metazoa</taxon>
        <taxon>Chordata</taxon>
        <taxon>Craniata</taxon>
        <taxon>Vertebrata</taxon>
        <taxon>Euteleostomi</taxon>
        <taxon>Actinopterygii</taxon>
        <taxon>Neopterygii</taxon>
        <taxon>Teleostei</taxon>
        <taxon>Ostariophysi</taxon>
        <taxon>Gonorynchiformes</taxon>
        <taxon>Chanidae</taxon>
        <taxon>Chanos</taxon>
    </lineage>
</organism>
<evidence type="ECO:0000256" key="3">
    <source>
        <dbReference type="ARBA" id="ARBA00022833"/>
    </source>
</evidence>
<evidence type="ECO:0000259" key="5">
    <source>
        <dbReference type="PROSITE" id="PS50089"/>
    </source>
</evidence>
<dbReference type="AlphaFoldDB" id="A0A6J2WMX8"/>
<keyword evidence="6" id="KW-1185">Reference proteome</keyword>
<dbReference type="FunCoup" id="A0A6J2WMX8">
    <property type="interactions" value="7"/>
</dbReference>
<sequence length="158" mass="18468">MVLSEDLECTVCYAPYSRSERIPRVLFCRHTFCAPCLEAMALEVSSYKTVRCPLCRQMTCLNRGVAIQEGLWVNSQVWDNIPETEEKDEIEEERTSARTQIRRPKLTLCSTSKNNRPKLRLPSFLRKLTSTRHPQERIVPGCNVEMRSWRRLSVEETF</sequence>
<evidence type="ECO:0000256" key="2">
    <source>
        <dbReference type="ARBA" id="ARBA00022771"/>
    </source>
</evidence>
<dbReference type="GeneID" id="115827239"/>
<dbReference type="GO" id="GO:0061630">
    <property type="term" value="F:ubiquitin protein ligase activity"/>
    <property type="evidence" value="ECO:0007669"/>
    <property type="project" value="TreeGrafter"/>
</dbReference>
<dbReference type="SMART" id="SM00184">
    <property type="entry name" value="RING"/>
    <property type="match status" value="1"/>
</dbReference>
<dbReference type="GO" id="GO:0008270">
    <property type="term" value="F:zinc ion binding"/>
    <property type="evidence" value="ECO:0007669"/>
    <property type="project" value="UniProtKB-KW"/>
</dbReference>
<dbReference type="OrthoDB" id="6106880at2759"/>
<gene>
    <name evidence="7" type="primary">LOC115827239</name>
</gene>
<dbReference type="GO" id="GO:0016567">
    <property type="term" value="P:protein ubiquitination"/>
    <property type="evidence" value="ECO:0007669"/>
    <property type="project" value="TreeGrafter"/>
</dbReference>
<feature type="domain" description="RING-type" evidence="5">
    <location>
        <begin position="9"/>
        <end position="56"/>
    </location>
</feature>